<comment type="caution">
    <text evidence="2">The sequence shown here is derived from an EMBL/GenBank/DDBJ whole genome shotgun (WGS) entry which is preliminary data.</text>
</comment>
<name>A0A7Y6DHW1_9PSED</name>
<dbReference type="RefSeq" id="WP_175363275.1">
    <property type="nucleotide sequence ID" value="NZ_JABFMR010000017.1"/>
</dbReference>
<evidence type="ECO:0000256" key="1">
    <source>
        <dbReference type="SAM" id="MobiDB-lite"/>
    </source>
</evidence>
<organism evidence="2 3">
    <name type="scientific">Pseudomonas corrugata</name>
    <dbReference type="NCBI Taxonomy" id="47879"/>
    <lineage>
        <taxon>Bacteria</taxon>
        <taxon>Pseudomonadati</taxon>
        <taxon>Pseudomonadota</taxon>
        <taxon>Gammaproteobacteria</taxon>
        <taxon>Pseudomonadales</taxon>
        <taxon>Pseudomonadaceae</taxon>
        <taxon>Pseudomonas</taxon>
    </lineage>
</organism>
<proteinExistence type="predicted"/>
<dbReference type="NCBIfam" id="NF040582">
    <property type="entry name" value="STY4528_fam"/>
    <property type="match status" value="1"/>
</dbReference>
<gene>
    <name evidence="2" type="ORF">HNO91_18595</name>
</gene>
<feature type="compositionally biased region" description="Polar residues" evidence="1">
    <location>
        <begin position="187"/>
        <end position="213"/>
    </location>
</feature>
<dbReference type="AlphaFoldDB" id="A0A7Y6DHW1"/>
<evidence type="ECO:0000313" key="3">
    <source>
        <dbReference type="Proteomes" id="UP000536720"/>
    </source>
</evidence>
<dbReference type="Proteomes" id="UP000536720">
    <property type="component" value="Unassembled WGS sequence"/>
</dbReference>
<protein>
    <submittedName>
        <fullName evidence="2">Uncharacterized protein</fullName>
    </submittedName>
</protein>
<reference evidence="2 3" key="1">
    <citation type="journal article" date="2020" name="Front. Plant Sci.">
        <title>Isolation of Rhizosphere Bacteria That Improve Quality and Water Stress Tolerance in Greenhouse Ornamentals.</title>
        <authorList>
            <person name="Nordstedt N.P."/>
            <person name="Jones M.L."/>
        </authorList>
    </citation>
    <scope>NUCLEOTIDE SEQUENCE [LARGE SCALE GENOMIC DNA]</scope>
    <source>
        <strain evidence="2 3">C7D2</strain>
    </source>
</reference>
<sequence length="386" mass="43486">MANLRTHQNSQDQDALLTTLMSLTLDQRLTPLERNGWQVLLMLRTADGLSPLVNMGQLRRYLTCTPCGQRAGAATAWRALAALRLTGWISFVRQHCDLLTGNVQSVLYRVNERALSFHEACALDDSLEELMATCIDHENKQIKHLAEQILATSEQTAEHPPIAIRGRRNKDDEPPPSAPSRKRPRVNRTSEPSTSANRSTVTQQTKQTRQIPQEQHRTYKTYLYKKERTYRAHTREESDSPPAPLLLPACLTNAKADQQRDVLMALKRLPSHYRQDVLDELQARSQSGTVRNAVAYFFALVKRVLAGEFRLWAGRKKQHPAGKPVAIQPAPRACTEVRKKPPARSAWREIGRPHIAKMREILAGPRGAGDLAAQVMKDKGWQACPV</sequence>
<dbReference type="EMBL" id="JABFMR010000017">
    <property type="protein sequence ID" value="NUT88450.1"/>
    <property type="molecule type" value="Genomic_DNA"/>
</dbReference>
<evidence type="ECO:0000313" key="2">
    <source>
        <dbReference type="EMBL" id="NUT88450.1"/>
    </source>
</evidence>
<accession>A0A7Y6DHW1</accession>
<dbReference type="InterPro" id="IPR047749">
    <property type="entry name" value="STY4528-like"/>
</dbReference>
<feature type="region of interest" description="Disordered" evidence="1">
    <location>
        <begin position="152"/>
        <end position="220"/>
    </location>
</feature>